<keyword evidence="2" id="KW-1185">Reference proteome</keyword>
<comment type="caution">
    <text evidence="1">The sequence shown here is derived from an EMBL/GenBank/DDBJ whole genome shotgun (WGS) entry which is preliminary data.</text>
</comment>
<accession>A0A9Q1IUY1</accession>
<evidence type="ECO:0000313" key="1">
    <source>
        <dbReference type="EMBL" id="KAJ8356032.1"/>
    </source>
</evidence>
<evidence type="ECO:0000313" key="2">
    <source>
        <dbReference type="Proteomes" id="UP001152622"/>
    </source>
</evidence>
<dbReference type="AlphaFoldDB" id="A0A9Q1IUY1"/>
<sequence length="72" mass="8146">MNRSKRLVMIGPSISLCLKTTRKSRPVRPLIPRIIRMTEHPVYKAHKLAEMRPPVDCAGTERKVSCLVAGLH</sequence>
<dbReference type="EMBL" id="JAINUF010000006">
    <property type="protein sequence ID" value="KAJ8356032.1"/>
    <property type="molecule type" value="Genomic_DNA"/>
</dbReference>
<organism evidence="1 2">
    <name type="scientific">Synaphobranchus kaupii</name>
    <name type="common">Kaup's arrowtooth eel</name>
    <dbReference type="NCBI Taxonomy" id="118154"/>
    <lineage>
        <taxon>Eukaryota</taxon>
        <taxon>Metazoa</taxon>
        <taxon>Chordata</taxon>
        <taxon>Craniata</taxon>
        <taxon>Vertebrata</taxon>
        <taxon>Euteleostomi</taxon>
        <taxon>Actinopterygii</taxon>
        <taxon>Neopterygii</taxon>
        <taxon>Teleostei</taxon>
        <taxon>Anguilliformes</taxon>
        <taxon>Synaphobranchidae</taxon>
        <taxon>Synaphobranchus</taxon>
    </lineage>
</organism>
<gene>
    <name evidence="1" type="ORF">SKAU_G00188260</name>
</gene>
<proteinExistence type="predicted"/>
<reference evidence="1" key="1">
    <citation type="journal article" date="2023" name="Science">
        <title>Genome structures resolve the early diversification of teleost fishes.</title>
        <authorList>
            <person name="Parey E."/>
            <person name="Louis A."/>
            <person name="Montfort J."/>
            <person name="Bouchez O."/>
            <person name="Roques C."/>
            <person name="Iampietro C."/>
            <person name="Lluch J."/>
            <person name="Castinel A."/>
            <person name="Donnadieu C."/>
            <person name="Desvignes T."/>
            <person name="Floi Bucao C."/>
            <person name="Jouanno E."/>
            <person name="Wen M."/>
            <person name="Mejri S."/>
            <person name="Dirks R."/>
            <person name="Jansen H."/>
            <person name="Henkel C."/>
            <person name="Chen W.J."/>
            <person name="Zahm M."/>
            <person name="Cabau C."/>
            <person name="Klopp C."/>
            <person name="Thompson A.W."/>
            <person name="Robinson-Rechavi M."/>
            <person name="Braasch I."/>
            <person name="Lecointre G."/>
            <person name="Bobe J."/>
            <person name="Postlethwait J.H."/>
            <person name="Berthelot C."/>
            <person name="Roest Crollius H."/>
            <person name="Guiguen Y."/>
        </authorList>
    </citation>
    <scope>NUCLEOTIDE SEQUENCE</scope>
    <source>
        <strain evidence="1">WJC10195</strain>
    </source>
</reference>
<protein>
    <submittedName>
        <fullName evidence="1">Uncharacterized protein</fullName>
    </submittedName>
</protein>
<name>A0A9Q1IUY1_SYNKA</name>
<dbReference type="Proteomes" id="UP001152622">
    <property type="component" value="Chromosome 6"/>
</dbReference>